<organism evidence="1 2">
    <name type="scientific">Frigoriglobus tundricola</name>
    <dbReference type="NCBI Taxonomy" id="2774151"/>
    <lineage>
        <taxon>Bacteria</taxon>
        <taxon>Pseudomonadati</taxon>
        <taxon>Planctomycetota</taxon>
        <taxon>Planctomycetia</taxon>
        <taxon>Gemmatales</taxon>
        <taxon>Gemmataceae</taxon>
        <taxon>Frigoriglobus</taxon>
    </lineage>
</organism>
<accession>A0A6M5YSH5</accession>
<dbReference type="AlphaFoldDB" id="A0A6M5YSH5"/>
<dbReference type="KEGG" id="ftj:FTUN_3931"/>
<evidence type="ECO:0000313" key="1">
    <source>
        <dbReference type="EMBL" id="QJW96374.1"/>
    </source>
</evidence>
<reference evidence="2" key="1">
    <citation type="submission" date="2020-05" db="EMBL/GenBank/DDBJ databases">
        <title>Frigoriglobus tundricola gen. nov., sp. nov., a psychrotolerant cellulolytic planctomycete of the family Gemmataceae with two divergent copies of 16S rRNA gene.</title>
        <authorList>
            <person name="Kulichevskaya I.S."/>
            <person name="Ivanova A.A."/>
            <person name="Naumoff D.G."/>
            <person name="Beletsky A.V."/>
            <person name="Rijpstra W.I.C."/>
            <person name="Sinninghe Damste J.S."/>
            <person name="Mardanov A.V."/>
            <person name="Ravin N.V."/>
            <person name="Dedysh S.N."/>
        </authorList>
    </citation>
    <scope>NUCLEOTIDE SEQUENCE [LARGE SCALE GENOMIC DNA]</scope>
    <source>
        <strain evidence="2">PL17</strain>
    </source>
</reference>
<evidence type="ECO:0000313" key="2">
    <source>
        <dbReference type="Proteomes" id="UP000503447"/>
    </source>
</evidence>
<proteinExistence type="predicted"/>
<sequence length="71" mass="7842">MLATERQVTPFDWKVGHVGALCFAPDASRAPPVGPNRSPRSAQTFYAVRLPPELFFLRRGGQIPASGRFPF</sequence>
<protein>
    <submittedName>
        <fullName evidence="1">Uncharacterized protein</fullName>
    </submittedName>
</protein>
<dbReference type="EMBL" id="CP053452">
    <property type="protein sequence ID" value="QJW96374.1"/>
    <property type="molecule type" value="Genomic_DNA"/>
</dbReference>
<name>A0A6M5YSH5_9BACT</name>
<gene>
    <name evidence="1" type="ORF">FTUN_3931</name>
</gene>
<dbReference type="Proteomes" id="UP000503447">
    <property type="component" value="Chromosome"/>
</dbReference>
<keyword evidence="2" id="KW-1185">Reference proteome</keyword>